<comment type="subcellular location">
    <subcellularLocation>
        <location evidence="1">Secreted</location>
    </subcellularLocation>
</comment>
<keyword evidence="2" id="KW-0964">Secreted</keyword>
<evidence type="ECO:0000256" key="2">
    <source>
        <dbReference type="ARBA" id="ARBA00022525"/>
    </source>
</evidence>
<dbReference type="InterPro" id="IPR011049">
    <property type="entry name" value="Serralysin-like_metalloprot_C"/>
</dbReference>
<accession>A0A1S7TI97</accession>
<reference evidence="5" key="1">
    <citation type="submission" date="2016-01" db="EMBL/GenBank/DDBJ databases">
        <authorList>
            <person name="Regsiter A."/>
            <person name="william w."/>
        </authorList>
    </citation>
    <scope>NUCLEOTIDE SEQUENCE</scope>
    <source>
        <strain evidence="5">NCPPB 1641</strain>
    </source>
</reference>
<dbReference type="PROSITE" id="PS00330">
    <property type="entry name" value="HEMOLYSIN_CALCIUM"/>
    <property type="match status" value="4"/>
</dbReference>
<organism evidence="5 6">
    <name type="scientific">Agrobacterium deltaense NCPPB 1641</name>
    <dbReference type="NCBI Taxonomy" id="1183425"/>
    <lineage>
        <taxon>Bacteria</taxon>
        <taxon>Pseudomonadati</taxon>
        <taxon>Pseudomonadota</taxon>
        <taxon>Alphaproteobacteria</taxon>
        <taxon>Hyphomicrobiales</taxon>
        <taxon>Rhizobiaceae</taxon>
        <taxon>Rhizobium/Agrobacterium group</taxon>
        <taxon>Agrobacterium</taxon>
    </lineage>
</organism>
<feature type="region of interest" description="Disordered" evidence="3">
    <location>
        <begin position="410"/>
        <end position="432"/>
    </location>
</feature>
<dbReference type="SUPFAM" id="SSF51120">
    <property type="entry name" value="beta-Roll"/>
    <property type="match status" value="3"/>
</dbReference>
<dbReference type="Proteomes" id="UP000192140">
    <property type="component" value="Unassembled WGS sequence"/>
</dbReference>
<gene>
    <name evidence="5" type="ORF">AGR7A_Cc10023</name>
</gene>
<dbReference type="InterPro" id="IPR050557">
    <property type="entry name" value="RTX_toxin/Mannuronan_C5-epim"/>
</dbReference>
<feature type="region of interest" description="Disordered" evidence="3">
    <location>
        <begin position="177"/>
        <end position="217"/>
    </location>
</feature>
<keyword evidence="6" id="KW-1185">Reference proteome</keyword>
<dbReference type="Gene3D" id="2.150.10.10">
    <property type="entry name" value="Serralysin-like metalloprotease, C-terminal"/>
    <property type="match status" value="3"/>
</dbReference>
<dbReference type="InterPro" id="IPR041690">
    <property type="entry name" value="Cadherin_5"/>
</dbReference>
<evidence type="ECO:0000313" key="6">
    <source>
        <dbReference type="Proteomes" id="UP000192140"/>
    </source>
</evidence>
<evidence type="ECO:0000256" key="1">
    <source>
        <dbReference type="ARBA" id="ARBA00004613"/>
    </source>
</evidence>
<dbReference type="EMBL" id="FCNP01000001">
    <property type="protein sequence ID" value="CVI54315.1"/>
    <property type="molecule type" value="Genomic_DNA"/>
</dbReference>
<dbReference type="InterPro" id="IPR018511">
    <property type="entry name" value="Hemolysin-typ_Ca-bd_CS"/>
</dbReference>
<evidence type="ECO:0000259" key="4">
    <source>
        <dbReference type="Pfam" id="PF17892"/>
    </source>
</evidence>
<comment type="caution">
    <text evidence="5">The sequence shown here is derived from an EMBL/GenBank/DDBJ whole genome shotgun (WGS) entry which is preliminary data.</text>
</comment>
<dbReference type="GO" id="GO:0005509">
    <property type="term" value="F:calcium ion binding"/>
    <property type="evidence" value="ECO:0007669"/>
    <property type="project" value="InterPro"/>
</dbReference>
<feature type="domain" description="Cadherin-like" evidence="4">
    <location>
        <begin position="218"/>
        <end position="309"/>
    </location>
</feature>
<feature type="compositionally biased region" description="Basic and acidic residues" evidence="3">
    <location>
        <begin position="177"/>
        <end position="201"/>
    </location>
</feature>
<dbReference type="Pfam" id="PF17892">
    <property type="entry name" value="Cadherin_5"/>
    <property type="match status" value="1"/>
</dbReference>
<sequence length="783" mass="81330">MEDKLVLGLPDVAASIAPKNRFELHDKPAPRYWSIVNPAVAIAAIGAFLGKLRSETQVDGPNAPHAPFVQGPLAETETRSNDASTNIDIIEEVAAYLRQVAEEAGNAERKVRFLAETTTFPSSFRARVDLNLDNHSFRSLLQSLSANDNHRINGYFAPLTPLGALGNETPIIWHEKDQRSENANEPEAPRADPDENPRNHDGPPAAESTPPAGNVRPNRLPVVAGRVFLGSGLMNLSALILLDNLASAATDADGDTLSIRTLQVSSGVIQTYGEGIWLYTPDRGYIGEVTFTYGVSDGIGSVPATAMLDLVKAAPHPVEGTDNDDILLGTPGDDVIAALDGNDVVYGRESNDVIYGGDGDDTLMGGSGNDTIYGEGGHDRIFGGDGNDVIFGGAGNDKIYGEEGDDVVAGGDGDDIASGGAGNDRLYGEAGDDRLSGDAGDDLLDGGDGNDVFAGGLGHDAVIAGAGNDTVVIGSGTEEARASVQLLGVNDGNDTYLGGDGFDTYDACSASDAVEIDLAAGIASGSQIGTDHLDGFEAAIGGSGNDTLTGDDGSNLLIGRDGDDRLIAGNGDDTVSGGAGDDTIVVLFTTNGSNDGDDQYSGGEGVDTYDASATITAVIIDLEGGTATGVEIGTDQLEGFEVAIAGLGDDVLVANSDINFLTGGAGNDVFIFRSVEAVFNDGQGRDKILDFQIGDRIDLSDLADEIGGLMFDRIMGEIDDQQGVRRIRLYSEFADGETAVVRAVIDLAGEQGDLELLIYSHQALTEDDFILSARDDYAGLARA</sequence>
<dbReference type="PRINTS" id="PR00313">
    <property type="entry name" value="CABNDNGRPT"/>
</dbReference>
<dbReference type="InterPro" id="IPR001343">
    <property type="entry name" value="Hemolysn_Ca-bd"/>
</dbReference>
<proteinExistence type="predicted"/>
<dbReference type="AlphaFoldDB" id="A0A1S7TI97"/>
<dbReference type="GO" id="GO:0005576">
    <property type="term" value="C:extracellular region"/>
    <property type="evidence" value="ECO:0007669"/>
    <property type="project" value="UniProtKB-SubCell"/>
</dbReference>
<evidence type="ECO:0000313" key="5">
    <source>
        <dbReference type="EMBL" id="CVI54315.1"/>
    </source>
</evidence>
<evidence type="ECO:0000256" key="3">
    <source>
        <dbReference type="SAM" id="MobiDB-lite"/>
    </source>
</evidence>
<name>A0A1S7TI97_9HYPH</name>
<dbReference type="PANTHER" id="PTHR38340:SF1">
    <property type="entry name" value="S-LAYER PROTEIN"/>
    <property type="match status" value="1"/>
</dbReference>
<dbReference type="Gene3D" id="2.60.40.3440">
    <property type="match status" value="1"/>
</dbReference>
<dbReference type="Pfam" id="PF00353">
    <property type="entry name" value="HemolysinCabind"/>
    <property type="match status" value="6"/>
</dbReference>
<dbReference type="RefSeq" id="WP_162935805.1">
    <property type="nucleotide sequence ID" value="NZ_LT009775.1"/>
</dbReference>
<dbReference type="PANTHER" id="PTHR38340">
    <property type="entry name" value="S-LAYER PROTEIN"/>
    <property type="match status" value="1"/>
</dbReference>
<protein>
    <recommendedName>
        <fullName evidence="4">Cadherin-like domain-containing protein</fullName>
    </recommendedName>
</protein>